<protein>
    <recommendedName>
        <fullName evidence="4">Cell envelope biogenesis protein TolA</fullName>
    </recommendedName>
</protein>
<accession>A0ABW4N9P3</accession>
<dbReference type="RefSeq" id="WP_380937992.1">
    <property type="nucleotide sequence ID" value="NZ_JBHUFC010000001.1"/>
</dbReference>
<dbReference type="EMBL" id="JBHUFC010000001">
    <property type="protein sequence ID" value="MFD1786219.1"/>
    <property type="molecule type" value="Genomic_DNA"/>
</dbReference>
<keyword evidence="3" id="KW-1185">Reference proteome</keyword>
<organism evidence="2 3">
    <name type="scientific">Sphingomonas floccifaciens</name>
    <dbReference type="NCBI Taxonomy" id="1844115"/>
    <lineage>
        <taxon>Bacteria</taxon>
        <taxon>Pseudomonadati</taxon>
        <taxon>Pseudomonadota</taxon>
        <taxon>Alphaproteobacteria</taxon>
        <taxon>Sphingomonadales</taxon>
        <taxon>Sphingomonadaceae</taxon>
        <taxon>Sphingomonas</taxon>
    </lineage>
</organism>
<sequence>MARKQKLKVFRTPIGFHDAYVAAPSRRLALKAWGADADLFARGVAEEVTDAALIGAPLDRPGEIIKVARGSEAEHLAAASSKRGKPKKRLGASSRGETVKSQPQPSRRNLDAAEADVRKLDEAYQAAAGKLTEQAEDLKRQLADLENERRELDAMHDRDHDEAQAAVDCERKRHSAALETWLTAQG</sequence>
<proteinExistence type="predicted"/>
<name>A0ABW4N9P3_9SPHN</name>
<evidence type="ECO:0000313" key="3">
    <source>
        <dbReference type="Proteomes" id="UP001597283"/>
    </source>
</evidence>
<evidence type="ECO:0000313" key="2">
    <source>
        <dbReference type="EMBL" id="MFD1786219.1"/>
    </source>
</evidence>
<feature type="region of interest" description="Disordered" evidence="1">
    <location>
        <begin position="149"/>
        <end position="169"/>
    </location>
</feature>
<comment type="caution">
    <text evidence="2">The sequence shown here is derived from an EMBL/GenBank/DDBJ whole genome shotgun (WGS) entry which is preliminary data.</text>
</comment>
<dbReference type="Proteomes" id="UP001597283">
    <property type="component" value="Unassembled WGS sequence"/>
</dbReference>
<gene>
    <name evidence="2" type="ORF">ACFSC3_01410</name>
</gene>
<evidence type="ECO:0008006" key="4">
    <source>
        <dbReference type="Google" id="ProtNLM"/>
    </source>
</evidence>
<reference evidence="3" key="1">
    <citation type="journal article" date="2019" name="Int. J. Syst. Evol. Microbiol.">
        <title>The Global Catalogue of Microorganisms (GCM) 10K type strain sequencing project: providing services to taxonomists for standard genome sequencing and annotation.</title>
        <authorList>
            <consortium name="The Broad Institute Genomics Platform"/>
            <consortium name="The Broad Institute Genome Sequencing Center for Infectious Disease"/>
            <person name="Wu L."/>
            <person name="Ma J."/>
        </authorList>
    </citation>
    <scope>NUCLEOTIDE SEQUENCE [LARGE SCALE GENOMIC DNA]</scope>
    <source>
        <strain evidence="3">Q85</strain>
    </source>
</reference>
<evidence type="ECO:0000256" key="1">
    <source>
        <dbReference type="SAM" id="MobiDB-lite"/>
    </source>
</evidence>
<feature type="region of interest" description="Disordered" evidence="1">
    <location>
        <begin position="76"/>
        <end position="114"/>
    </location>
</feature>
<feature type="compositionally biased region" description="Polar residues" evidence="1">
    <location>
        <begin position="95"/>
        <end position="107"/>
    </location>
</feature>